<sequence length="225" mass="23572">MEERLAPLGDDERRHLLEDLICGEVAGVLGHADGSSLDPARSFQDSGFDSLTAVELRNRLKGVTGQRLSATLVFDYPTPQTMAKYLLEELLPAVEEIEARLRVPEADEEALRRLLDSVPLSRIKEAGLLDALLALAPSTLPAGGAEGGDVPAAGACTASPESTPDGDQAGQTAAQVAGRTTGQAAGRNDAAPAGDQADQSDAILAMDIDDLVRAAFERSDSEQPE</sequence>
<keyword evidence="4" id="KW-0511">Multifunctional enzyme</keyword>
<dbReference type="PROSITE" id="PS50075">
    <property type="entry name" value="CARRIER"/>
    <property type="match status" value="1"/>
</dbReference>
<proteinExistence type="predicted"/>
<dbReference type="PANTHER" id="PTHR43775:SF51">
    <property type="entry name" value="INACTIVE PHENOLPHTHIOCEROL SYNTHESIS POLYKETIDE SYNTHASE TYPE I PKS1-RELATED"/>
    <property type="match status" value="1"/>
</dbReference>
<dbReference type="InterPro" id="IPR036736">
    <property type="entry name" value="ACP-like_sf"/>
</dbReference>
<dbReference type="RefSeq" id="WP_129251178.1">
    <property type="nucleotide sequence ID" value="NZ_SDIF01000185.1"/>
</dbReference>
<evidence type="ECO:0000313" key="7">
    <source>
        <dbReference type="EMBL" id="RXS58531.1"/>
    </source>
</evidence>
<evidence type="ECO:0000313" key="8">
    <source>
        <dbReference type="Proteomes" id="UP000289482"/>
    </source>
</evidence>
<evidence type="ECO:0000256" key="3">
    <source>
        <dbReference type="ARBA" id="ARBA00022679"/>
    </source>
</evidence>
<dbReference type="EMBL" id="SDIF01000185">
    <property type="protein sequence ID" value="RXS58531.1"/>
    <property type="molecule type" value="Genomic_DNA"/>
</dbReference>
<protein>
    <recommendedName>
        <fullName evidence="6">Carrier domain-containing protein</fullName>
    </recommendedName>
</protein>
<dbReference type="GO" id="GO:0017000">
    <property type="term" value="P:antibiotic biosynthetic process"/>
    <property type="evidence" value="ECO:0007669"/>
    <property type="project" value="UniProtKB-ARBA"/>
</dbReference>
<keyword evidence="3" id="KW-0808">Transferase</keyword>
<evidence type="ECO:0000256" key="2">
    <source>
        <dbReference type="ARBA" id="ARBA00022553"/>
    </source>
</evidence>
<dbReference type="GeneID" id="95782492"/>
<evidence type="ECO:0000256" key="4">
    <source>
        <dbReference type="ARBA" id="ARBA00023268"/>
    </source>
</evidence>
<dbReference type="InterPro" id="IPR006162">
    <property type="entry name" value="Ppantetheine_attach_site"/>
</dbReference>
<feature type="compositionally biased region" description="Polar residues" evidence="5">
    <location>
        <begin position="169"/>
        <end position="183"/>
    </location>
</feature>
<evidence type="ECO:0000259" key="6">
    <source>
        <dbReference type="PROSITE" id="PS50075"/>
    </source>
</evidence>
<dbReference type="InterPro" id="IPR020806">
    <property type="entry name" value="PKS_PP-bd"/>
</dbReference>
<dbReference type="PROSITE" id="PS00012">
    <property type="entry name" value="PHOSPHOPANTETHEINE"/>
    <property type="match status" value="1"/>
</dbReference>
<dbReference type="SMART" id="SM00823">
    <property type="entry name" value="PKS_PP"/>
    <property type="match status" value="1"/>
</dbReference>
<keyword evidence="1" id="KW-0596">Phosphopantetheine</keyword>
<feature type="domain" description="Carrier" evidence="6">
    <location>
        <begin position="12"/>
        <end position="90"/>
    </location>
</feature>
<evidence type="ECO:0000256" key="1">
    <source>
        <dbReference type="ARBA" id="ARBA00022450"/>
    </source>
</evidence>
<accession>A0A4Q1QQJ2</accession>
<dbReference type="InterPro" id="IPR009081">
    <property type="entry name" value="PP-bd_ACP"/>
</dbReference>
<feature type="region of interest" description="Disordered" evidence="5">
    <location>
        <begin position="151"/>
        <end position="202"/>
    </location>
</feature>
<dbReference type="Pfam" id="PF00550">
    <property type="entry name" value="PP-binding"/>
    <property type="match status" value="1"/>
</dbReference>
<comment type="caution">
    <text evidence="7">The sequence shown here is derived from an EMBL/GenBank/DDBJ whole genome shotgun (WGS) entry which is preliminary data.</text>
</comment>
<dbReference type="Proteomes" id="UP000289482">
    <property type="component" value="Unassembled WGS sequence"/>
</dbReference>
<name>A0A4Q1QQJ2_9ACTN</name>
<gene>
    <name evidence="7" type="ORF">EST54_31890</name>
</gene>
<dbReference type="AlphaFoldDB" id="A0A4Q1QQJ2"/>
<dbReference type="SMART" id="SM01294">
    <property type="entry name" value="PKS_PP_betabranch"/>
    <property type="match status" value="1"/>
</dbReference>
<keyword evidence="8" id="KW-1185">Reference proteome</keyword>
<dbReference type="InterPro" id="IPR050091">
    <property type="entry name" value="PKS_NRPS_Biosynth_Enz"/>
</dbReference>
<dbReference type="Gene3D" id="1.10.1200.10">
    <property type="entry name" value="ACP-like"/>
    <property type="match status" value="1"/>
</dbReference>
<dbReference type="PANTHER" id="PTHR43775">
    <property type="entry name" value="FATTY ACID SYNTHASE"/>
    <property type="match status" value="1"/>
</dbReference>
<dbReference type="GO" id="GO:0006633">
    <property type="term" value="P:fatty acid biosynthetic process"/>
    <property type="evidence" value="ECO:0007669"/>
    <property type="project" value="TreeGrafter"/>
</dbReference>
<keyword evidence="2" id="KW-0597">Phosphoprotein</keyword>
<dbReference type="FunFam" id="1.10.1200.10:FF:000007">
    <property type="entry name" value="Probable polyketide synthase pks17"/>
    <property type="match status" value="1"/>
</dbReference>
<dbReference type="SUPFAM" id="SSF47336">
    <property type="entry name" value="ACP-like"/>
    <property type="match status" value="1"/>
</dbReference>
<reference evidence="7 8" key="1">
    <citation type="submission" date="2019-01" db="EMBL/GenBank/DDBJ databases">
        <title>Draft genome sequences of the type strain Streptomyces sioyaensis DSM 40032 and its novel strain, TM32, a thermotolerant antibiotics-producing actinobacterium.</title>
        <authorList>
            <person name="Nakaew N."/>
            <person name="Lumyong S."/>
            <person name="Sloan W.T."/>
            <person name="Sungthong R."/>
        </authorList>
    </citation>
    <scope>NUCLEOTIDE SEQUENCE [LARGE SCALE GENOMIC DNA]</scope>
    <source>
        <strain evidence="7 8">DSM 40032</strain>
    </source>
</reference>
<evidence type="ECO:0000256" key="5">
    <source>
        <dbReference type="SAM" id="MobiDB-lite"/>
    </source>
</evidence>
<dbReference type="GO" id="GO:0031177">
    <property type="term" value="F:phosphopantetheine binding"/>
    <property type="evidence" value="ECO:0007669"/>
    <property type="project" value="InterPro"/>
</dbReference>
<dbReference type="GO" id="GO:0004312">
    <property type="term" value="F:fatty acid synthase activity"/>
    <property type="evidence" value="ECO:0007669"/>
    <property type="project" value="TreeGrafter"/>
</dbReference>
<organism evidence="7 8">
    <name type="scientific">Streptomyces sioyaensis</name>
    <dbReference type="NCBI Taxonomy" id="67364"/>
    <lineage>
        <taxon>Bacteria</taxon>
        <taxon>Bacillati</taxon>
        <taxon>Actinomycetota</taxon>
        <taxon>Actinomycetes</taxon>
        <taxon>Kitasatosporales</taxon>
        <taxon>Streptomycetaceae</taxon>
        <taxon>Streptomyces</taxon>
    </lineage>
</organism>